<accession>A0AAW5F2E9</accession>
<comment type="subcellular location">
    <subcellularLocation>
        <location evidence="1">Membrane</location>
        <topology evidence="1">Multi-pass membrane protein</topology>
    </subcellularLocation>
</comment>
<dbReference type="PANTHER" id="PTHR42861">
    <property type="entry name" value="CALCIUM-TRANSPORTING ATPASE"/>
    <property type="match status" value="1"/>
</dbReference>
<dbReference type="Gene3D" id="1.20.1110.10">
    <property type="entry name" value="Calcium-transporting ATPase, transmembrane domain"/>
    <property type="match status" value="1"/>
</dbReference>
<keyword evidence="6 8" id="KW-1133">Transmembrane helix</keyword>
<dbReference type="SFLD" id="SFLDG00002">
    <property type="entry name" value="C1.7:_P-type_atpase_like"/>
    <property type="match status" value="1"/>
</dbReference>
<dbReference type="AlphaFoldDB" id="A0AAW5F2E9"/>
<keyword evidence="7 8" id="KW-0472">Membrane</keyword>
<dbReference type="GO" id="GO:0016020">
    <property type="term" value="C:membrane"/>
    <property type="evidence" value="ECO:0007669"/>
    <property type="project" value="UniProtKB-SubCell"/>
</dbReference>
<dbReference type="SUPFAM" id="SSF56784">
    <property type="entry name" value="HAD-like"/>
    <property type="match status" value="1"/>
</dbReference>
<dbReference type="InterPro" id="IPR036412">
    <property type="entry name" value="HAD-like_sf"/>
</dbReference>
<dbReference type="PROSITE" id="PS00154">
    <property type="entry name" value="ATPASE_E1_E2"/>
    <property type="match status" value="1"/>
</dbReference>
<dbReference type="SFLD" id="SFLDS00003">
    <property type="entry name" value="Haloacid_Dehalogenase"/>
    <property type="match status" value="1"/>
</dbReference>
<dbReference type="InterPro" id="IPR008250">
    <property type="entry name" value="ATPase_P-typ_transduc_dom_A_sf"/>
</dbReference>
<dbReference type="InterPro" id="IPR023214">
    <property type="entry name" value="HAD_sf"/>
</dbReference>
<comment type="caution">
    <text evidence="10">The sequence shown here is derived from an EMBL/GenBank/DDBJ whole genome shotgun (WGS) entry which is preliminary data.</text>
</comment>
<dbReference type="Pfam" id="PF00702">
    <property type="entry name" value="Hydrolase"/>
    <property type="match status" value="1"/>
</dbReference>
<dbReference type="EMBL" id="JAINVB010000001">
    <property type="protein sequence ID" value="MCK0085182.1"/>
    <property type="molecule type" value="Genomic_DNA"/>
</dbReference>
<dbReference type="GO" id="GO:0005524">
    <property type="term" value="F:ATP binding"/>
    <property type="evidence" value="ECO:0007669"/>
    <property type="project" value="UniProtKB-KW"/>
</dbReference>
<dbReference type="InterPro" id="IPR023298">
    <property type="entry name" value="ATPase_P-typ_TM_dom_sf"/>
</dbReference>
<evidence type="ECO:0000313" key="10">
    <source>
        <dbReference type="EMBL" id="MCK0085182.1"/>
    </source>
</evidence>
<dbReference type="InterPro" id="IPR023299">
    <property type="entry name" value="ATPase_P-typ_cyto_dom_N"/>
</dbReference>
<dbReference type="SMART" id="SM00831">
    <property type="entry name" value="Cation_ATPase_N"/>
    <property type="match status" value="1"/>
</dbReference>
<feature type="transmembrane region" description="Helical" evidence="8">
    <location>
        <begin position="68"/>
        <end position="84"/>
    </location>
</feature>
<dbReference type="Pfam" id="PF00122">
    <property type="entry name" value="E1-E2_ATPase"/>
    <property type="match status" value="1"/>
</dbReference>
<name>A0AAW5F2E9_CLOSY</name>
<reference evidence="10" key="1">
    <citation type="journal article" date="2022" name="Cell Host Microbe">
        <title>Colonization of the live biotherapeutic product VE303 and modulation of the microbiota and metabolites in healthy volunteers.</title>
        <authorList>
            <person name="Dsouza M."/>
            <person name="Menon R."/>
            <person name="Crossette E."/>
            <person name="Bhattarai S.K."/>
            <person name="Schneider J."/>
            <person name="Kim Y.G."/>
            <person name="Reddy S."/>
            <person name="Caballero S."/>
            <person name="Felix C."/>
            <person name="Cornacchione L."/>
            <person name="Hendrickson J."/>
            <person name="Watson A.R."/>
            <person name="Minot S.S."/>
            <person name="Greenfield N."/>
            <person name="Schopf L."/>
            <person name="Szabady R."/>
            <person name="Patarroyo J."/>
            <person name="Smith W."/>
            <person name="Harrison P."/>
            <person name="Kuijper E.J."/>
            <person name="Kelly C.P."/>
            <person name="Olle B."/>
            <person name="Bobilev D."/>
            <person name="Silber J.L."/>
            <person name="Bucci V."/>
            <person name="Roberts B."/>
            <person name="Faith J."/>
            <person name="Norman J.M."/>
        </authorList>
    </citation>
    <scope>NUCLEOTIDE SEQUENCE</scope>
    <source>
        <strain evidence="10">VE303-04</strain>
    </source>
</reference>
<dbReference type="GO" id="GO:0016887">
    <property type="term" value="F:ATP hydrolysis activity"/>
    <property type="evidence" value="ECO:0007669"/>
    <property type="project" value="InterPro"/>
</dbReference>
<feature type="transmembrane region" description="Helical" evidence="8">
    <location>
        <begin position="777"/>
        <end position="796"/>
    </location>
</feature>
<dbReference type="Pfam" id="PF00690">
    <property type="entry name" value="Cation_ATPase_N"/>
    <property type="match status" value="1"/>
</dbReference>
<dbReference type="InterPro" id="IPR018303">
    <property type="entry name" value="ATPase_P-typ_P_site"/>
</dbReference>
<keyword evidence="5" id="KW-1278">Translocase</keyword>
<feature type="domain" description="Cation-transporting P-type ATPase N-terminal" evidence="9">
    <location>
        <begin position="1"/>
        <end position="64"/>
    </location>
</feature>
<evidence type="ECO:0000259" key="9">
    <source>
        <dbReference type="SMART" id="SM00831"/>
    </source>
</evidence>
<dbReference type="Gene3D" id="2.70.150.10">
    <property type="entry name" value="Calcium-transporting ATPase, cytoplasmic transduction domain A"/>
    <property type="match status" value="1"/>
</dbReference>
<dbReference type="InterPro" id="IPR059000">
    <property type="entry name" value="ATPase_P-type_domA"/>
</dbReference>
<dbReference type="SUPFAM" id="SSF81665">
    <property type="entry name" value="Calcium ATPase, transmembrane domain M"/>
    <property type="match status" value="1"/>
</dbReference>
<dbReference type="InterPro" id="IPR006068">
    <property type="entry name" value="ATPase_P-typ_cation-transptr_C"/>
</dbReference>
<dbReference type="Gene3D" id="3.40.50.1000">
    <property type="entry name" value="HAD superfamily/HAD-like"/>
    <property type="match status" value="1"/>
</dbReference>
<gene>
    <name evidence="10" type="ORF">K5I21_04700</name>
</gene>
<feature type="transmembrane region" description="Helical" evidence="8">
    <location>
        <begin position="736"/>
        <end position="756"/>
    </location>
</feature>
<dbReference type="InterPro" id="IPR004014">
    <property type="entry name" value="ATPase_P-typ_cation-transptr_N"/>
</dbReference>
<dbReference type="SUPFAM" id="SSF81653">
    <property type="entry name" value="Calcium ATPase, transduction domain A"/>
    <property type="match status" value="1"/>
</dbReference>
<dbReference type="InterPro" id="IPR044492">
    <property type="entry name" value="P_typ_ATPase_HD_dom"/>
</dbReference>
<feature type="transmembrane region" description="Helical" evidence="8">
    <location>
        <begin position="228"/>
        <end position="248"/>
    </location>
</feature>
<feature type="transmembrane region" description="Helical" evidence="8">
    <location>
        <begin position="629"/>
        <end position="646"/>
    </location>
</feature>
<dbReference type="RefSeq" id="WP_024739716.1">
    <property type="nucleotide sequence ID" value="NZ_JAINVB010000001.1"/>
</dbReference>
<feature type="transmembrane region" description="Helical" evidence="8">
    <location>
        <begin position="802"/>
        <end position="824"/>
    </location>
</feature>
<evidence type="ECO:0000256" key="5">
    <source>
        <dbReference type="ARBA" id="ARBA00022967"/>
    </source>
</evidence>
<feature type="transmembrane region" description="Helical" evidence="8">
    <location>
        <begin position="40"/>
        <end position="62"/>
    </location>
</feature>
<keyword evidence="2 8" id="KW-0812">Transmembrane</keyword>
<protein>
    <submittedName>
        <fullName evidence="10">Cation-translocating P-type ATPase</fullName>
    </submittedName>
</protein>
<evidence type="ECO:0000256" key="6">
    <source>
        <dbReference type="ARBA" id="ARBA00022989"/>
    </source>
</evidence>
<feature type="transmembrane region" description="Helical" evidence="8">
    <location>
        <begin position="700"/>
        <end position="724"/>
    </location>
</feature>
<evidence type="ECO:0000256" key="2">
    <source>
        <dbReference type="ARBA" id="ARBA00022692"/>
    </source>
</evidence>
<dbReference type="Pfam" id="PF00689">
    <property type="entry name" value="Cation_ATPase_C"/>
    <property type="match status" value="1"/>
</dbReference>
<dbReference type="NCBIfam" id="TIGR01494">
    <property type="entry name" value="ATPase_P-type"/>
    <property type="match status" value="2"/>
</dbReference>
<proteinExistence type="predicted"/>
<evidence type="ECO:0000313" key="11">
    <source>
        <dbReference type="Proteomes" id="UP001203136"/>
    </source>
</evidence>
<dbReference type="PRINTS" id="PR00120">
    <property type="entry name" value="HATPASE"/>
</dbReference>
<dbReference type="SFLD" id="SFLDF00027">
    <property type="entry name" value="p-type_atpase"/>
    <property type="match status" value="1"/>
</dbReference>
<dbReference type="Gene3D" id="3.40.1110.10">
    <property type="entry name" value="Calcium-transporting ATPase, cytoplasmic domain N"/>
    <property type="match status" value="1"/>
</dbReference>
<evidence type="ECO:0000256" key="3">
    <source>
        <dbReference type="ARBA" id="ARBA00022741"/>
    </source>
</evidence>
<dbReference type="FunFam" id="3.40.50.1000:FF:000083">
    <property type="entry name" value="Sodium/potassium-transporting ATPase subunit alpha"/>
    <property type="match status" value="1"/>
</dbReference>
<sequence length="828" mass="89506">MAGTDRAQAGLTSAQAAKLLEQYGKNELTSGKKGKFLRKALHILGEPMFLLLFFAAVVYFILGEPKDGAVMFIFITGVVGIDVMQEWKTDRTLAALQKMTAPRVKALRDGREQVIPGEELVPGDVFFLCEGDRVPADAVILTCSDFCVDESMLTGESAGVWKTAKKDGPEGTAGDTCYAGTLVIQGNAALLTERTGITTEYGKIGLNVAEAPEEDTPLQRQTAGLVKVCAAIAAVLFLLAGIFTYFSLSGLGEAERMTRSILAGVTLAMALIPEEFPVVLTVFLSMGAWRLAKKHSLVRRLPSVETLGAVSVLCCDKTGTLTMNKMSVGRTWAADKDERTLLMLMGMGCEPEAYDPMEKAMLQYCGEQGISEEEIFGGSLVKEYAFTNGKKMMGHVWLRDGRLTAAVKGSPEKVAAICRSGEEIDEALQIGKDMAAEGLRVIAVASAEEDADFFEIPEEPEGWKLRLCGLIGLSDPPRPGISEDIRVCRNAGIRVIMITGDNGVTASSVARRIGIDGGKVVTGDEMEQMTDEELGKAAAETSVFSRVVPEHKMRIIKALQKNGETVAMTGDGVNDAPALKYADIGIAMGLRGSEVSREAADLILLDDNFMTIVETVKDGRRIYDNIRRAVGYIFTIHLPIILASLLPPLFGTPPSAQMLLPVHIVLLELIIDPTCSIVLERQPAEPDIMKRKPEESRGRLLTPQILAKSVLQGIAIAIASFAVYFFHLKNCPDRAVVSRSMGLMVIMISNLFLVLVNCSDSESALRSLFRLLKDRGMLAAFAAMVLMPAVIFYSPVNTFLKLAPLSAGQLAVAVLVSAAAVFWYEVIK</sequence>
<evidence type="ECO:0000256" key="4">
    <source>
        <dbReference type="ARBA" id="ARBA00022840"/>
    </source>
</evidence>
<evidence type="ECO:0000256" key="8">
    <source>
        <dbReference type="SAM" id="Phobius"/>
    </source>
</evidence>
<dbReference type="PRINTS" id="PR00119">
    <property type="entry name" value="CATATPASE"/>
</dbReference>
<organism evidence="10 11">
    <name type="scientific">Clostridium symbiosum</name>
    <name type="common">Bacteroides symbiosus</name>
    <dbReference type="NCBI Taxonomy" id="1512"/>
    <lineage>
        <taxon>Bacteria</taxon>
        <taxon>Bacillati</taxon>
        <taxon>Bacillota</taxon>
        <taxon>Clostridia</taxon>
        <taxon>Lachnospirales</taxon>
        <taxon>Lachnospiraceae</taxon>
        <taxon>Otoolea</taxon>
    </lineage>
</organism>
<keyword evidence="3" id="KW-0547">Nucleotide-binding</keyword>
<evidence type="ECO:0000256" key="7">
    <source>
        <dbReference type="ARBA" id="ARBA00023136"/>
    </source>
</evidence>
<evidence type="ECO:0000256" key="1">
    <source>
        <dbReference type="ARBA" id="ARBA00004141"/>
    </source>
</evidence>
<keyword evidence="4" id="KW-0067">ATP-binding</keyword>
<dbReference type="Proteomes" id="UP001203136">
    <property type="component" value="Unassembled WGS sequence"/>
</dbReference>
<feature type="transmembrane region" description="Helical" evidence="8">
    <location>
        <begin position="260"/>
        <end position="284"/>
    </location>
</feature>
<dbReference type="InterPro" id="IPR001757">
    <property type="entry name" value="P_typ_ATPase"/>
</dbReference>